<dbReference type="PANTHER" id="PTHR45957">
    <property type="entry name" value="ANAPHASE-PROMOTING COMPLEX SUBUNIT 2"/>
    <property type="match status" value="1"/>
</dbReference>
<accession>A0A8H5GKP9</accession>
<feature type="domain" description="Anaphase-promoting complex subunit 2 TPR repeats" evidence="1">
    <location>
        <begin position="20"/>
        <end position="61"/>
    </location>
</feature>
<dbReference type="InterPro" id="IPR036317">
    <property type="entry name" value="Cullin_homology_sf"/>
</dbReference>
<gene>
    <name evidence="2" type="ORF">D9615_010659</name>
</gene>
<organism evidence="2 3">
    <name type="scientific">Tricholomella constricta</name>
    <dbReference type="NCBI Taxonomy" id="117010"/>
    <lineage>
        <taxon>Eukaryota</taxon>
        <taxon>Fungi</taxon>
        <taxon>Dikarya</taxon>
        <taxon>Basidiomycota</taxon>
        <taxon>Agaricomycotina</taxon>
        <taxon>Agaricomycetes</taxon>
        <taxon>Agaricomycetidae</taxon>
        <taxon>Agaricales</taxon>
        <taxon>Tricholomatineae</taxon>
        <taxon>Lyophyllaceae</taxon>
        <taxon>Tricholomella</taxon>
    </lineage>
</organism>
<sequence>MRTSYNIQPAEKAKAMVQGVGSRFDFHMNKTLCDLKTKAIFDIIIDFPDSVALQDLQVLQSLRKALQEQYWKEFTIFKPDKKRWLPHLGTIHLELQLEDRTIEADVLPLEAAFIKLFSSKSSQSPFSDFKASLRMHFSHLDSRRAYSRRGVGQPDCRAKRIHDLGGPGGEDDTEDTFRLLEIAEEPCSLGLGCAHKGADSEKRHHLSSILLHLLSARHAIFLPPLPLKNPVRASYGPVDAPTTAPPTQACPLVRLERSLGICEGEGDACRHAMADEQPQVNGVHEEDDEVGVRGEGGGVGVHVPEGGEAPLKGGWERSAAQAGWVKEEAAERVCLDFGAGEAGGEDCEAGGAVVLDDVSPG</sequence>
<dbReference type="Proteomes" id="UP000565441">
    <property type="component" value="Unassembled WGS sequence"/>
</dbReference>
<dbReference type="EMBL" id="JAACJP010000081">
    <property type="protein sequence ID" value="KAF5366520.1"/>
    <property type="molecule type" value="Genomic_DNA"/>
</dbReference>
<evidence type="ECO:0000259" key="1">
    <source>
        <dbReference type="Pfam" id="PF25773"/>
    </source>
</evidence>
<dbReference type="SUPFAM" id="SSF75632">
    <property type="entry name" value="Cullin homology domain"/>
    <property type="match status" value="1"/>
</dbReference>
<protein>
    <recommendedName>
        <fullName evidence="1">Anaphase-promoting complex subunit 2 TPR repeats domain-containing protein</fullName>
    </recommendedName>
</protein>
<dbReference type="PANTHER" id="PTHR45957:SF1">
    <property type="entry name" value="ANAPHASE-PROMOTING COMPLEX SUBUNIT 2"/>
    <property type="match status" value="1"/>
</dbReference>
<dbReference type="GO" id="GO:0007091">
    <property type="term" value="P:metaphase/anaphase transition of mitotic cell cycle"/>
    <property type="evidence" value="ECO:0007669"/>
    <property type="project" value="TreeGrafter"/>
</dbReference>
<dbReference type="OrthoDB" id="5581181at2759"/>
<dbReference type="AlphaFoldDB" id="A0A8H5GKP9"/>
<evidence type="ECO:0000313" key="3">
    <source>
        <dbReference type="Proteomes" id="UP000565441"/>
    </source>
</evidence>
<dbReference type="InterPro" id="IPR057975">
    <property type="entry name" value="TPR_ANAPC2"/>
</dbReference>
<evidence type="ECO:0000313" key="2">
    <source>
        <dbReference type="EMBL" id="KAF5366520.1"/>
    </source>
</evidence>
<dbReference type="Pfam" id="PF25773">
    <property type="entry name" value="TPR_ANAPC2"/>
    <property type="match status" value="1"/>
</dbReference>
<dbReference type="GO" id="GO:0005680">
    <property type="term" value="C:anaphase-promoting complex"/>
    <property type="evidence" value="ECO:0007669"/>
    <property type="project" value="TreeGrafter"/>
</dbReference>
<dbReference type="GO" id="GO:0070979">
    <property type="term" value="P:protein K11-linked ubiquitination"/>
    <property type="evidence" value="ECO:0007669"/>
    <property type="project" value="TreeGrafter"/>
</dbReference>
<proteinExistence type="predicted"/>
<keyword evidence="3" id="KW-1185">Reference proteome</keyword>
<dbReference type="InterPro" id="IPR044554">
    <property type="entry name" value="ANAPC2"/>
</dbReference>
<comment type="caution">
    <text evidence="2">The sequence shown here is derived from an EMBL/GenBank/DDBJ whole genome shotgun (WGS) entry which is preliminary data.</text>
</comment>
<reference evidence="2 3" key="1">
    <citation type="journal article" date="2020" name="ISME J.">
        <title>Uncovering the hidden diversity of litter-decomposition mechanisms in mushroom-forming fungi.</title>
        <authorList>
            <person name="Floudas D."/>
            <person name="Bentzer J."/>
            <person name="Ahren D."/>
            <person name="Johansson T."/>
            <person name="Persson P."/>
            <person name="Tunlid A."/>
        </authorList>
    </citation>
    <scope>NUCLEOTIDE SEQUENCE [LARGE SCALE GENOMIC DNA]</scope>
    <source>
        <strain evidence="2 3">CBS 661.87</strain>
    </source>
</reference>
<name>A0A8H5GKP9_9AGAR</name>